<dbReference type="STRING" id="1434232.MAIT1_04208"/>
<comment type="caution">
    <text evidence="1">The sequence shown here is derived from an EMBL/GenBank/DDBJ whole genome shotgun (WGS) entry which is preliminary data.</text>
</comment>
<proteinExistence type="predicted"/>
<gene>
    <name evidence="1" type="ORF">MAIT1_04208</name>
</gene>
<name>A0A1Y2K4Z4_9PROT</name>
<protein>
    <submittedName>
        <fullName evidence="1">Putative ISPsy14, transposase</fullName>
    </submittedName>
</protein>
<evidence type="ECO:0000313" key="2">
    <source>
        <dbReference type="Proteomes" id="UP000194003"/>
    </source>
</evidence>
<reference evidence="1 2" key="1">
    <citation type="journal article" date="2016" name="BMC Genomics">
        <title>Combined genomic and structural analyses of a cultured magnetotactic bacterium reveals its niche adaptation to a dynamic environment.</title>
        <authorList>
            <person name="Araujo A.C."/>
            <person name="Morillo V."/>
            <person name="Cypriano J."/>
            <person name="Teixeira L.C."/>
            <person name="Leao P."/>
            <person name="Lyra S."/>
            <person name="Almeida L.G."/>
            <person name="Bazylinski D.A."/>
            <person name="Vasconcellos A.T."/>
            <person name="Abreu F."/>
            <person name="Lins U."/>
        </authorList>
    </citation>
    <scope>NUCLEOTIDE SEQUENCE [LARGE SCALE GENOMIC DNA]</scope>
    <source>
        <strain evidence="1 2">IT-1</strain>
    </source>
</reference>
<evidence type="ECO:0000313" key="1">
    <source>
        <dbReference type="EMBL" id="OSM04329.1"/>
    </source>
</evidence>
<accession>A0A1Y2K4Z4</accession>
<keyword evidence="2" id="KW-1185">Reference proteome</keyword>
<organism evidence="1 2">
    <name type="scientific">Magnetofaba australis IT-1</name>
    <dbReference type="NCBI Taxonomy" id="1434232"/>
    <lineage>
        <taxon>Bacteria</taxon>
        <taxon>Pseudomonadati</taxon>
        <taxon>Pseudomonadota</taxon>
        <taxon>Magnetococcia</taxon>
        <taxon>Magnetococcales</taxon>
        <taxon>Magnetococcaceae</taxon>
        <taxon>Magnetofaba</taxon>
    </lineage>
</organism>
<dbReference type="AlphaFoldDB" id="A0A1Y2K4Z4"/>
<dbReference type="EMBL" id="LVJN01000019">
    <property type="protein sequence ID" value="OSM04329.1"/>
    <property type="molecule type" value="Genomic_DNA"/>
</dbReference>
<sequence>MPENLDDAALERLLFPEPALRAAAPPSLPHWPPIHLELKRKGVTLTLLWDEYKQRHPEGLQYSRFCELYREWRGGIDLVMRQEHLAGEKLFVDYCGYFSCSESLVSRPGTHCQIIPNFRTKFLGPLGLLWSYCWVP</sequence>
<dbReference type="Proteomes" id="UP000194003">
    <property type="component" value="Unassembled WGS sequence"/>
</dbReference>